<accession>A0ACC1JE95</accession>
<feature type="non-terminal residue" evidence="1">
    <location>
        <position position="813"/>
    </location>
</feature>
<keyword evidence="2" id="KW-1185">Reference proteome</keyword>
<gene>
    <name evidence="1" type="ORF">FBU59_001455</name>
</gene>
<dbReference type="EMBL" id="JANBPW010000645">
    <property type="protein sequence ID" value="KAJ1948733.1"/>
    <property type="molecule type" value="Genomic_DNA"/>
</dbReference>
<proteinExistence type="predicted"/>
<protein>
    <submittedName>
        <fullName evidence="1">Uncharacterized protein</fullName>
    </submittedName>
</protein>
<sequence>MLLPRLGVTHRDELDRFDELIQSLRRHSNHYEPHTPQAPSTAYKSRSRNNTFNYGDDSEEDQRSRLATIGSRTVRAPRTTSLYNQSNGSSTGIPRMSNLMSPPASEARTLGRHGIPPPSTPAGGSGIAGGMRRRTTLTPGQAMFARGDETPKVTRAMTGSVRRPVGNNNSMATIGRGHTHAHSSMSDILERNNTFTASMNAGDSDDDLEHVVRQSGKGRLVNAYGIPTRPMTASHRSGTNRRTSMIGRPKTAHRESGALARENTLSNLNDKIRVCVRKRPLNSKERERGEKDVANVNGRRGMSIMEPKVKVDMTRYIEESRFLFDEVFSESATNDEVYERTAKPLVEYVFGGGNATCFAYGQTGSGKTYTMLDVQSGLYIRAAEDLFQLLALPKYEHLQAFVTFYEIYLVDLYDLLNDRKKLFAREDAKQNVVVQNVREVLVQSPADLMSVFEYGNSCRSTGSTGANSDSSRSHAILQISLKNTSGRRPTLHGKLSFIDLAGNERGSDRGDKADKQTLKESSEINKSLLALKECIRALDLNKSHTPFRGSKLTQVLKDSFIGNSRACMVATISPNNSNCDNTLNTLRYADRVKAMKGNGTACSADVNSPINETIPEGDYYGNELDGYEDDSAERAEEWNAPGEEEGDDEDAFMRTASVEGSAEYGGDARMGEPMDYQPRRSFEDTVESAMSEDTPSILDEQPAFVEDVRAASKAYGSPAAKGFVASRMPKSPVANRTKGAKLSNILAKTRSTQAVSEEESRPRNTYARTTGRPPMSPVIEEYRAQQRTHGQMHSSRDMQVVSPAYSSSVMSGG</sequence>
<evidence type="ECO:0000313" key="1">
    <source>
        <dbReference type="EMBL" id="KAJ1948733.1"/>
    </source>
</evidence>
<organism evidence="1 2">
    <name type="scientific">Linderina macrospora</name>
    <dbReference type="NCBI Taxonomy" id="4868"/>
    <lineage>
        <taxon>Eukaryota</taxon>
        <taxon>Fungi</taxon>
        <taxon>Fungi incertae sedis</taxon>
        <taxon>Zoopagomycota</taxon>
        <taxon>Kickxellomycotina</taxon>
        <taxon>Kickxellomycetes</taxon>
        <taxon>Kickxellales</taxon>
        <taxon>Kickxellaceae</taxon>
        <taxon>Linderina</taxon>
    </lineage>
</organism>
<reference evidence="1" key="1">
    <citation type="submission" date="2022-07" db="EMBL/GenBank/DDBJ databases">
        <title>Phylogenomic reconstructions and comparative analyses of Kickxellomycotina fungi.</title>
        <authorList>
            <person name="Reynolds N.K."/>
            <person name="Stajich J.E."/>
            <person name="Barry K."/>
            <person name="Grigoriev I.V."/>
            <person name="Crous P."/>
            <person name="Smith M.E."/>
        </authorList>
    </citation>
    <scope>NUCLEOTIDE SEQUENCE</scope>
    <source>
        <strain evidence="1">NRRL 5244</strain>
    </source>
</reference>
<name>A0ACC1JE95_9FUNG</name>
<dbReference type="Proteomes" id="UP001150603">
    <property type="component" value="Unassembled WGS sequence"/>
</dbReference>
<comment type="caution">
    <text evidence="1">The sequence shown here is derived from an EMBL/GenBank/DDBJ whole genome shotgun (WGS) entry which is preliminary data.</text>
</comment>
<evidence type="ECO:0000313" key="2">
    <source>
        <dbReference type="Proteomes" id="UP001150603"/>
    </source>
</evidence>